<name>A0ABT5BNA2_9BACT</name>
<proteinExistence type="predicted"/>
<evidence type="ECO:0000256" key="2">
    <source>
        <dbReference type="SAM" id="SignalP"/>
    </source>
</evidence>
<organism evidence="3 4">
    <name type="scientific">Nannocystis radixulma</name>
    <dbReference type="NCBI Taxonomy" id="2995305"/>
    <lineage>
        <taxon>Bacteria</taxon>
        <taxon>Pseudomonadati</taxon>
        <taxon>Myxococcota</taxon>
        <taxon>Polyangia</taxon>
        <taxon>Nannocystales</taxon>
        <taxon>Nannocystaceae</taxon>
        <taxon>Nannocystis</taxon>
    </lineage>
</organism>
<feature type="region of interest" description="Disordered" evidence="1">
    <location>
        <begin position="21"/>
        <end position="97"/>
    </location>
</feature>
<feature type="signal peptide" evidence="2">
    <location>
        <begin position="1"/>
        <end position="24"/>
    </location>
</feature>
<dbReference type="RefSeq" id="WP_272009763.1">
    <property type="nucleotide sequence ID" value="NZ_JAQNDN010000027.1"/>
</dbReference>
<comment type="caution">
    <text evidence="3">The sequence shown here is derived from an EMBL/GenBank/DDBJ whole genome shotgun (WGS) entry which is preliminary data.</text>
</comment>
<dbReference type="Proteomes" id="UP001217838">
    <property type="component" value="Unassembled WGS sequence"/>
</dbReference>
<keyword evidence="4" id="KW-1185">Reference proteome</keyword>
<dbReference type="PROSITE" id="PS51257">
    <property type="entry name" value="PROKAR_LIPOPROTEIN"/>
    <property type="match status" value="1"/>
</dbReference>
<evidence type="ECO:0000256" key="1">
    <source>
        <dbReference type="SAM" id="MobiDB-lite"/>
    </source>
</evidence>
<dbReference type="EMBL" id="JAQNDN010000027">
    <property type="protein sequence ID" value="MDC0675055.1"/>
    <property type="molecule type" value="Genomic_DNA"/>
</dbReference>
<evidence type="ECO:0000313" key="4">
    <source>
        <dbReference type="Proteomes" id="UP001217838"/>
    </source>
</evidence>
<gene>
    <name evidence="3" type="ORF">POL58_45350</name>
</gene>
<reference evidence="3 4" key="1">
    <citation type="submission" date="2022-11" db="EMBL/GenBank/DDBJ databases">
        <title>Minimal conservation of predation-associated metabolite biosynthetic gene clusters underscores biosynthetic potential of Myxococcota including descriptions for ten novel species: Archangium lansinium sp. nov., Myxococcus landrumus sp. nov., Nannocystis bai.</title>
        <authorList>
            <person name="Ahearne A."/>
            <person name="Stevens C."/>
            <person name="Dowd S."/>
        </authorList>
    </citation>
    <scope>NUCLEOTIDE SEQUENCE [LARGE SCALE GENOMIC DNA]</scope>
    <source>
        <strain evidence="3 4">NCELM</strain>
    </source>
</reference>
<feature type="chain" id="PRO_5045997128" evidence="2">
    <location>
        <begin position="25"/>
        <end position="368"/>
    </location>
</feature>
<sequence>MRSRSAPWLVALALACNSETGAEATGAAASGPTFPNLTLPEATGEASSDSDGGTVGTGTTTGAPTTSDDPGAPTTGGSGPKFDLGEDTGPVATTGPDDALCPCAPKLDLIYVLSDDRELWTYDPLANSFELVGPLGCPTTDGTFSMGVGRDGFAWIQTTIPQGISNFVGDLFRLDVSNPQNCVDPGYSPGANGWVHFGMAFVSESANDPCDRLYGQHWNGQAGLWSEGPGAGKLGVFDPVALQMNTIGATNYNGAELTGTGDGRLYAFGGVPSAKLIQFDKQTAQAIETLPFNNLPLTNAFAFAFWGGDFYFFTLADPNGQTGNSKVTKLDYDDSDNSGKALTTVNGNAPIRIVGAGVSTCAPIEPPG</sequence>
<feature type="compositionally biased region" description="Low complexity" evidence="1">
    <location>
        <begin position="21"/>
        <end position="31"/>
    </location>
</feature>
<protein>
    <submittedName>
        <fullName evidence="3">Uncharacterized protein</fullName>
    </submittedName>
</protein>
<evidence type="ECO:0000313" key="3">
    <source>
        <dbReference type="EMBL" id="MDC0675055.1"/>
    </source>
</evidence>
<accession>A0ABT5BNA2</accession>
<feature type="compositionally biased region" description="Low complexity" evidence="1">
    <location>
        <begin position="46"/>
        <end position="71"/>
    </location>
</feature>
<keyword evidence="2" id="KW-0732">Signal</keyword>